<feature type="region of interest" description="Disordered" evidence="1">
    <location>
        <begin position="1128"/>
        <end position="1196"/>
    </location>
</feature>
<organism evidence="2 3">
    <name type="scientific">Polarella glacialis</name>
    <name type="common">Dinoflagellate</name>
    <dbReference type="NCBI Taxonomy" id="89957"/>
    <lineage>
        <taxon>Eukaryota</taxon>
        <taxon>Sar</taxon>
        <taxon>Alveolata</taxon>
        <taxon>Dinophyceae</taxon>
        <taxon>Suessiales</taxon>
        <taxon>Suessiaceae</taxon>
        <taxon>Polarella</taxon>
    </lineage>
</organism>
<proteinExistence type="predicted"/>
<feature type="non-terminal residue" evidence="2">
    <location>
        <position position="1"/>
    </location>
</feature>
<feature type="region of interest" description="Disordered" evidence="1">
    <location>
        <begin position="998"/>
        <end position="1043"/>
    </location>
</feature>
<accession>A0A813IQZ7</accession>
<name>A0A813IQZ7_POLGL</name>
<comment type="caution">
    <text evidence="2">The sequence shown here is derived from an EMBL/GenBank/DDBJ whole genome shotgun (WGS) entry which is preliminary data.</text>
</comment>
<dbReference type="PANTHER" id="PTHR20953">
    <property type="entry name" value="KINASE-RELATED"/>
    <property type="match status" value="1"/>
</dbReference>
<feature type="region of interest" description="Disordered" evidence="1">
    <location>
        <begin position="553"/>
        <end position="583"/>
    </location>
</feature>
<gene>
    <name evidence="2" type="ORF">PGLA2088_LOCUS11022</name>
</gene>
<feature type="region of interest" description="Disordered" evidence="1">
    <location>
        <begin position="1210"/>
        <end position="1245"/>
    </location>
</feature>
<reference evidence="2" key="1">
    <citation type="submission" date="2021-02" db="EMBL/GenBank/DDBJ databases">
        <authorList>
            <person name="Dougan E. K."/>
            <person name="Rhodes N."/>
            <person name="Thang M."/>
            <person name="Chan C."/>
        </authorList>
    </citation>
    <scope>NUCLEOTIDE SEQUENCE</scope>
</reference>
<dbReference type="EMBL" id="CAJNNW010012602">
    <property type="protein sequence ID" value="CAE8654460.1"/>
    <property type="molecule type" value="Genomic_DNA"/>
</dbReference>
<dbReference type="Proteomes" id="UP000626109">
    <property type="component" value="Unassembled WGS sequence"/>
</dbReference>
<feature type="compositionally biased region" description="Low complexity" evidence="1">
    <location>
        <begin position="557"/>
        <end position="570"/>
    </location>
</feature>
<feature type="region of interest" description="Disordered" evidence="1">
    <location>
        <begin position="1533"/>
        <end position="1572"/>
    </location>
</feature>
<feature type="region of interest" description="Disordered" evidence="1">
    <location>
        <begin position="149"/>
        <end position="170"/>
    </location>
</feature>
<evidence type="ECO:0000313" key="3">
    <source>
        <dbReference type="Proteomes" id="UP000626109"/>
    </source>
</evidence>
<sequence length="1636" mass="174556">AGLSPRGPAALPSARVSVPGGLSTRRPKSPGDEVTAQATACAVRTAVCAAESALEQRQRASVELQVSARTSVPQRRVLGRPGAKPIAGGGEGSVSAAGSLLLPAPGASSPGLAGGGSTPRTALTMSAAAIAAAAAAAAAVESSALVQDSEASTPAATQRSPSRQPAGDQGIGYSLRVQRVSHFSHVRLLCLTVVMSLPSEEEVLGDLVDFICTSSGRVSSESLQTFYIDYPAHKAAIKGADLTAFVKQRGGTIASTDLGSFHESFPLYKRVICAKGRTLHEFFQLHAGRFAVDASAYKIRYTISLRHESDTSVAVAAMKSPERQDDVSDSDSDVSEEDMLRTGLELPVSSIRWAHDCIKIRFKDGRHLIDTLKDLLDGKLVANQLPAFHVFQRDGAWHAVTGNRRLWVLKEFQALTGKPLLVQVRRLSSSSAQTSWFKNMFTTTNGGKSVQFVLKNRWKSDCYPSMAFALEACDKSKPPNSLDRELAYEIAAAKGAVAVAKLELCASWKSKSKRQGLDIKQYLQGKPTLFKLSGDDCWLVSLASPLAQTCADEAGASSSQPSQLQWLPVQREQPKSVEGAELSGKNEVQLDMGLLPSRIESQESETKENESVASGENSVQSVSEHTMASIVAPATAATEAPAETPVVLLVATLVDILLRMWQATGQGLGELEDYIRSAFHLFAFSGTETVTMADAQSLVYPGHGGVEVSGVVQASDVRFPSLVKAESAKKPADLSKLDSALCKAILESRGRVKLSKLDAIWKTQGKRERWGKLVDYLFEKGMLFKVEEIKNKVWVSFAQSLSGNSTFTRSSASDSTSKASASSSVAASAVGAKAASTLSELDAQFCKAITEKGGHEVMCKLGSLQIWKVKGKGNSLALAKPASVPRCSFPSLSELDTHFHSAIASAGGSSVLSTLNSLNIWKKLAGSQPSLRSYLRSKPEIYQFSKDVTSVTATGVVCADRSIKVGEPDVQTRHTSSLTSSISKGVMLKPQWLLVATRPQPDSGQNMPASPDPWHHGGGADSWQAASREQPGLQKSGITGTASPSQAWPVISLGCLVEAPKCRSILQPVEAVEAVPAARGGEEEALEIEELRRPQGARCGDADEEAADQDSGLEAICAGQEQGLCKTPVELNHPSQPSESDAEPEVELCTEQSMGPREAFEQRSSHVATDSARGADPASVAAKTAEHHQGQQSQPMPVTTVVHLAPAEMPQPADISSRSPGHLPQDARKPDHAGPGNPIQGPGVPHFPWATHPVLSSTDLDVLMRYLPEQLRDEGESSKICEFLRNSFAQRVVLQEGSQVQLQFSEGWLPARASGETLSYKVSQRDLDEVCDLMDFKPDSSVRMALDLLISRSVIFLGPVSSGKTSILRDAAAALSSKAQVIVVDFLLELGGDSNARHLGKAGRCLPPIDAHPLAAITQAIEEHMPEIVIAEFAHPIDALCAGKLCREAGVRLICSVRCSMDGLAESFVCSGHSWPDGKKAAPAPTCRSFPFDAAVLLFRHDLNLWQVLPDARAAVCCLQIGHMAPCLRHHDQGRPSGWPQHQRKRCAAREHGARVHSPESPYPEATWAGQVSSSSGNFAAEDAAMPSPGSRWPQGPPPIGWLPPFMPHPGLLGYSVLPHGWRPPLPGWGAPLGLT</sequence>
<feature type="region of interest" description="Disordered" evidence="1">
    <location>
        <begin position="1"/>
        <end position="37"/>
    </location>
</feature>
<feature type="compositionally biased region" description="Polar residues" evidence="1">
    <location>
        <begin position="149"/>
        <end position="163"/>
    </location>
</feature>
<evidence type="ECO:0000256" key="1">
    <source>
        <dbReference type="SAM" id="MobiDB-lite"/>
    </source>
</evidence>
<feature type="compositionally biased region" description="Basic and acidic residues" evidence="1">
    <location>
        <begin position="1548"/>
        <end position="1558"/>
    </location>
</feature>
<feature type="region of interest" description="Disordered" evidence="1">
    <location>
        <begin position="70"/>
        <end position="90"/>
    </location>
</feature>
<protein>
    <recommendedName>
        <fullName evidence="4">AAA+ ATPase domain-containing protein</fullName>
    </recommendedName>
</protein>
<evidence type="ECO:0008006" key="4">
    <source>
        <dbReference type="Google" id="ProtNLM"/>
    </source>
</evidence>
<evidence type="ECO:0000313" key="2">
    <source>
        <dbReference type="EMBL" id="CAE8654460.1"/>
    </source>
</evidence>
<dbReference type="PANTHER" id="PTHR20953:SF3">
    <property type="entry name" value="P-LOOP CONTAINING NUCLEOSIDE TRIPHOSPHATE HYDROLASES SUPERFAMILY PROTEIN"/>
    <property type="match status" value="1"/>
</dbReference>